<dbReference type="KEGG" id="vg:2947858"/>
<dbReference type="RefSeq" id="NP_957991.1">
    <property type="nucleotide sequence ID" value="NC_005337.1"/>
</dbReference>
<gene>
    <name evidence="4" type="ORF">BVTX09c15_082</name>
    <name evidence="6" type="ORF">BVTX09c1_082</name>
    <name evidence="5" type="ORF">BVTX09c5_082</name>
</gene>
<dbReference type="EMBL" id="KM875472">
    <property type="protein sequence ID" value="AKC03508.1"/>
    <property type="molecule type" value="Genomic_DNA"/>
</dbReference>
<evidence type="ECO:0000313" key="9">
    <source>
        <dbReference type="Proteomes" id="UP000152300"/>
    </source>
</evidence>
<organism evidence="3 7">
    <name type="scientific">Bovine papular stomatitis virus</name>
    <dbReference type="NCBI Taxonomy" id="129727"/>
    <lineage>
        <taxon>Viruses</taxon>
        <taxon>Varidnaviria</taxon>
        <taxon>Bamfordvirae</taxon>
        <taxon>Nucleocytoviricota</taxon>
        <taxon>Pokkesviricetes</taxon>
        <taxon>Chitovirales</taxon>
        <taxon>Poxviridae</taxon>
        <taxon>Chordopoxvirinae</taxon>
        <taxon>Parapoxvirus</taxon>
        <taxon>Parapoxvirus bovinestomatitis</taxon>
    </lineage>
</organism>
<dbReference type="Proteomes" id="UP000104372">
    <property type="component" value="Segment"/>
</dbReference>
<dbReference type="InterPro" id="IPR007008">
    <property type="entry name" value="Poxvirus_A6"/>
</dbReference>
<dbReference type="EMBL" id="KM875471">
    <property type="protein sequence ID" value="AKC03380.1"/>
    <property type="molecule type" value="Genomic_DNA"/>
</dbReference>
<evidence type="ECO:0000313" key="6">
    <source>
        <dbReference type="EMBL" id="AKC03508.1"/>
    </source>
</evidence>
<name>Q6TVA6_9POXV</name>
<evidence type="ECO:0000313" key="5">
    <source>
        <dbReference type="EMBL" id="AKC03380.1"/>
    </source>
</evidence>
<sequence>MDRLRCCYARFYDISREYLQRGTGMCVDCFDFETDVDTLVAMVPMLEGSVCPIAPDMADADVLALMKHCNYQALSFWFLKSDAVVKSVYNSIRSEEERREFVAVFRELLLAVQTIVSLNAMYKSIRSDTEEIVDDSKKLMEIVAQIRGANGSNSIMKILQGHYSFLVKCLNKVFSDENYVLKLVAVFDSSLLSDKEKLKEYREMLLISAESAAHGIQCISDVDIASVTIDGDRAKYLKFIKKITSSMLVFQNRELRPVKFATAVCKLYVVLYNEFKTNASIAQLVREVIDSLRGKLAPQDLKSAGVKNVQTLVRYVANHRTLYKDLLAGEYSTREGSLVDIVQGVISANGITYRGEPLQIRDLISLVKEKIAEAATAAPPPAAE</sequence>
<dbReference type="Proteomes" id="UP000136698">
    <property type="component" value="Segment"/>
</dbReference>
<reference evidence="3 7" key="1">
    <citation type="journal article" date="2004" name="J. Virol.">
        <title>Genomes of the parapoxviruses ORF virus and bovine papular stomatitis virus.</title>
        <authorList>
            <person name="Delhon G."/>
            <person name="Tulman E.R."/>
            <person name="Afonso C.L."/>
            <person name="Lu Z."/>
            <person name="de la Concha-Bermejillo A."/>
            <person name="Lehmkuhl H.D."/>
            <person name="Piccone M.E."/>
            <person name="Kutish G.F."/>
            <person name="Rock D.L."/>
        </authorList>
    </citation>
    <scope>NUCLEOTIDE SEQUENCE [LARGE SCALE GENOMIC DNA]</scope>
    <source>
        <strain evidence="3 7">BV-AR02</strain>
    </source>
</reference>
<dbReference type="Proteomes" id="UP000152300">
    <property type="component" value="Segment"/>
</dbReference>
<dbReference type="Pfam" id="PF04924">
    <property type="entry name" value="Pox_A6"/>
    <property type="match status" value="1"/>
</dbReference>
<dbReference type="EMBL" id="AY386265">
    <property type="protein sequence ID" value="AAR98439.1"/>
    <property type="molecule type" value="Genomic_DNA"/>
</dbReference>
<evidence type="ECO:0000256" key="2">
    <source>
        <dbReference type="ARBA" id="ARBA00022844"/>
    </source>
</evidence>
<dbReference type="OrthoDB" id="3707at10239"/>
<dbReference type="EMBL" id="KM875470">
    <property type="protein sequence ID" value="AKC03251.1"/>
    <property type="molecule type" value="Genomic_DNA"/>
</dbReference>
<dbReference type="Proteomes" id="UP000163391">
    <property type="component" value="Segment"/>
</dbReference>
<evidence type="ECO:0000313" key="4">
    <source>
        <dbReference type="EMBL" id="AKC03251.1"/>
    </source>
</evidence>
<keyword evidence="2" id="KW-0946">Virion</keyword>
<proteinExistence type="predicted"/>
<comment type="subcellular location">
    <subcellularLocation>
        <location evidence="1">Virion</location>
    </subcellularLocation>
</comment>
<evidence type="ECO:0000313" key="8">
    <source>
        <dbReference type="Proteomes" id="UP000136698"/>
    </source>
</evidence>
<evidence type="ECO:0000313" key="3">
    <source>
        <dbReference type="EMBL" id="AAR98439.1"/>
    </source>
</evidence>
<evidence type="ECO:0000313" key="7">
    <source>
        <dbReference type="Proteomes" id="UP000104372"/>
    </source>
</evidence>
<reference evidence="8 9" key="2">
    <citation type="journal article" date="2015" name="Arch. Virol.">
        <title>Coinfection with multiple strains of bovine papular stomatitis virus.</title>
        <authorList>
            <person name="Huang T."/>
            <person name="Tulman E.R."/>
            <person name="Diel D.G."/>
            <person name="Khatiwada S."/>
            <person name="Sims W."/>
            <person name="Edwards J.F."/>
            <person name="Wen X."/>
            <person name="Kutish G.F."/>
            <person name="Rock D.L."/>
            <person name="Delhon G."/>
        </authorList>
    </citation>
    <scope>NUCLEOTIDE SEQUENCE [LARGE SCALE GENOMIC DNA]</scope>
    <source>
        <strain evidence="6">BV-TX09c1</strain>
        <strain evidence="4">BV-TX09c15</strain>
        <strain evidence="5">BV-TX09c5</strain>
    </source>
</reference>
<dbReference type="GO" id="GO:0044423">
    <property type="term" value="C:virion component"/>
    <property type="evidence" value="ECO:0007669"/>
    <property type="project" value="UniProtKB-KW"/>
</dbReference>
<accession>Q6TVA6</accession>
<evidence type="ECO:0000256" key="1">
    <source>
        <dbReference type="ARBA" id="ARBA00004328"/>
    </source>
</evidence>
<protein>
    <recommendedName>
        <fullName evidence="10">Virion morphogenesis core protein</fullName>
    </recommendedName>
</protein>
<evidence type="ECO:0008006" key="10">
    <source>
        <dbReference type="Google" id="ProtNLM"/>
    </source>
</evidence>
<keyword evidence="7" id="KW-1185">Reference proteome</keyword>